<evidence type="ECO:0000256" key="17">
    <source>
        <dbReference type="PIRSR" id="PIRSR038885-1"/>
    </source>
</evidence>
<evidence type="ECO:0000256" key="10">
    <source>
        <dbReference type="ARBA" id="ARBA00022982"/>
    </source>
</evidence>
<keyword evidence="6 19" id="KW-0679">Respiratory chain</keyword>
<evidence type="ECO:0000256" key="3">
    <source>
        <dbReference type="ARBA" id="ARBA00013531"/>
    </source>
</evidence>
<dbReference type="InterPro" id="IPR016174">
    <property type="entry name" value="Di-haem_cyt_TM"/>
</dbReference>
<organism evidence="22">
    <name type="scientific">Neoceratodus forsteri</name>
    <name type="common">Australian lungfish</name>
    <name type="synonym">Ceratodus forsteri</name>
    <dbReference type="NCBI Taxonomy" id="7892"/>
    <lineage>
        <taxon>Eukaryota</taxon>
        <taxon>Metazoa</taxon>
        <taxon>Chordata</taxon>
        <taxon>Craniata</taxon>
        <taxon>Vertebrata</taxon>
        <taxon>Euteleostomi</taxon>
        <taxon>Dipnomorpha</taxon>
        <taxon>Ceratodontiformes</taxon>
        <taxon>Ceratodontoidei</taxon>
        <taxon>Ceratodontidae</taxon>
        <taxon>Neoceratodus</taxon>
    </lineage>
</organism>
<feature type="transmembrane region" description="Helical" evidence="19">
    <location>
        <begin position="30"/>
        <end position="53"/>
    </location>
</feature>
<dbReference type="AlphaFoldDB" id="Q94XI5"/>
<dbReference type="Pfam" id="PF00033">
    <property type="entry name" value="Cytochrome_B"/>
    <property type="match status" value="1"/>
</dbReference>
<dbReference type="PIRSF" id="PIRSF038885">
    <property type="entry name" value="COB"/>
    <property type="match status" value="1"/>
</dbReference>
<evidence type="ECO:0000256" key="15">
    <source>
        <dbReference type="ARBA" id="ARBA00023136"/>
    </source>
</evidence>
<dbReference type="GO" id="GO:0046872">
    <property type="term" value="F:metal ion binding"/>
    <property type="evidence" value="ECO:0007669"/>
    <property type="project" value="UniProtKB-UniRule"/>
</dbReference>
<feature type="binding site" description="axial binding residue" evidence="18">
    <location>
        <position position="98"/>
    </location>
    <ligand>
        <name>heme b</name>
        <dbReference type="ChEBI" id="CHEBI:60344"/>
        <label>b566</label>
    </ligand>
    <ligandPart>
        <name>Fe</name>
        <dbReference type="ChEBI" id="CHEBI:18248"/>
    </ligandPart>
</feature>
<keyword evidence="13" id="KW-0830">Ubiquinone</keyword>
<keyword evidence="11 19" id="KW-1133">Transmembrane helix</keyword>
<evidence type="ECO:0000259" key="21">
    <source>
        <dbReference type="PROSITE" id="PS51003"/>
    </source>
</evidence>
<feature type="transmembrane region" description="Helical" evidence="19">
    <location>
        <begin position="289"/>
        <end position="308"/>
    </location>
</feature>
<protein>
    <recommendedName>
        <fullName evidence="3 19">Cytochrome b</fullName>
    </recommendedName>
</protein>
<evidence type="ECO:0000256" key="19">
    <source>
        <dbReference type="RuleBase" id="RU362117"/>
    </source>
</evidence>
<dbReference type="CDD" id="cd00284">
    <property type="entry name" value="Cytochrome_b_N"/>
    <property type="match status" value="1"/>
</dbReference>
<evidence type="ECO:0000256" key="16">
    <source>
        <dbReference type="ARBA" id="ARBA00061233"/>
    </source>
</evidence>
<dbReference type="PROSITE" id="PS51003">
    <property type="entry name" value="CYTB_CTER"/>
    <property type="match status" value="1"/>
</dbReference>
<dbReference type="SUPFAM" id="SSF81342">
    <property type="entry name" value="Transmembrane di-heme cytochromes"/>
    <property type="match status" value="1"/>
</dbReference>
<comment type="cofactor">
    <cofactor evidence="18">
        <name>heme</name>
        <dbReference type="ChEBI" id="CHEBI:30413"/>
    </cofactor>
    <text evidence="18">Binds 2 heme groups non-covalently.</text>
</comment>
<keyword evidence="7 19" id="KW-0812">Transmembrane</keyword>
<dbReference type="InterPro" id="IPR030689">
    <property type="entry name" value="Cytochrome_b"/>
</dbReference>
<dbReference type="InterPro" id="IPR036150">
    <property type="entry name" value="Cyt_b/b6_C_sf"/>
</dbReference>
<feature type="domain" description="Cytochrome b/b6 N-terminal region profile" evidence="20">
    <location>
        <begin position="1"/>
        <end position="210"/>
    </location>
</feature>
<comment type="function">
    <text evidence="1 19">Component of the ubiquinol-cytochrome c reductase complex (complex III or cytochrome b-c1 complex) that is part of the mitochondrial respiratory chain. The b-c1 complex mediates electron transfer from ubiquinol to cytochrome c. Contributes to the generation of a proton gradient across the mitochondrial membrane that is then used for ATP synthesis.</text>
</comment>
<keyword evidence="10 19" id="KW-0249">Electron transport</keyword>
<evidence type="ECO:0000256" key="12">
    <source>
        <dbReference type="ARBA" id="ARBA00023004"/>
    </source>
</evidence>
<evidence type="ECO:0000256" key="4">
    <source>
        <dbReference type="ARBA" id="ARBA00022448"/>
    </source>
</evidence>
<keyword evidence="15 19" id="KW-0472">Membrane</keyword>
<evidence type="ECO:0000256" key="13">
    <source>
        <dbReference type="ARBA" id="ARBA00023075"/>
    </source>
</evidence>
<feature type="binding site" description="axial binding residue" evidence="18">
    <location>
        <position position="84"/>
    </location>
    <ligand>
        <name>heme b</name>
        <dbReference type="ChEBI" id="CHEBI:60344"/>
        <label>b562</label>
    </ligand>
    <ligandPart>
        <name>Fe</name>
        <dbReference type="ChEBI" id="CHEBI:18248"/>
    </ligandPart>
</feature>
<dbReference type="SUPFAM" id="SSF81648">
    <property type="entry name" value="a domain/subunit of cytochrome bc1 complex (Ubiquinol-cytochrome c reductase)"/>
    <property type="match status" value="1"/>
</dbReference>
<keyword evidence="12 18" id="KW-0408">Iron</keyword>
<keyword evidence="9" id="KW-0999">Mitochondrion inner membrane</keyword>
<dbReference type="GO" id="GO:0006122">
    <property type="term" value="P:mitochondrial electron transport, ubiquinol to cytochrome c"/>
    <property type="evidence" value="ECO:0007669"/>
    <property type="project" value="TreeGrafter"/>
</dbReference>
<evidence type="ECO:0000256" key="14">
    <source>
        <dbReference type="ARBA" id="ARBA00023128"/>
    </source>
</evidence>
<dbReference type="InterPro" id="IPR048259">
    <property type="entry name" value="Cytochrome_b_N_euk/bac"/>
</dbReference>
<evidence type="ECO:0000256" key="7">
    <source>
        <dbReference type="ARBA" id="ARBA00022692"/>
    </source>
</evidence>
<evidence type="ECO:0000256" key="5">
    <source>
        <dbReference type="ARBA" id="ARBA00022617"/>
    </source>
</evidence>
<feature type="domain" description="Cytochrome b/b6 C-terminal region profile" evidence="21">
    <location>
        <begin position="211"/>
        <end position="381"/>
    </location>
</feature>
<evidence type="ECO:0000256" key="9">
    <source>
        <dbReference type="ARBA" id="ARBA00022792"/>
    </source>
</evidence>
<comment type="cofactor">
    <cofactor evidence="19">
        <name>heme b</name>
        <dbReference type="ChEBI" id="CHEBI:60344"/>
    </cofactor>
    <text evidence="19">Binds 2 heme groups non-covalently.</text>
</comment>
<evidence type="ECO:0000256" key="2">
    <source>
        <dbReference type="ARBA" id="ARBA00004448"/>
    </source>
</evidence>
<dbReference type="RefSeq" id="NP_387484.2">
    <property type="nucleotide sequence ID" value="NC_003127.1"/>
</dbReference>
<dbReference type="Gene3D" id="1.20.810.10">
    <property type="entry name" value="Cytochrome Bc1 Complex, Chain C"/>
    <property type="match status" value="1"/>
</dbReference>
<evidence type="ECO:0000256" key="11">
    <source>
        <dbReference type="ARBA" id="ARBA00022989"/>
    </source>
</evidence>
<dbReference type="InterPro" id="IPR048260">
    <property type="entry name" value="Cytochrome_b_C_euk/bac"/>
</dbReference>
<feature type="binding site" evidence="17">
    <location>
        <position position="202"/>
    </location>
    <ligand>
        <name>a ubiquinone</name>
        <dbReference type="ChEBI" id="CHEBI:16389"/>
    </ligand>
</feature>
<dbReference type="PANTHER" id="PTHR19271">
    <property type="entry name" value="CYTOCHROME B"/>
    <property type="match status" value="1"/>
</dbReference>
<dbReference type="FunFam" id="1.20.810.10:FF:000002">
    <property type="entry name" value="Cytochrome b"/>
    <property type="match status" value="1"/>
</dbReference>
<dbReference type="InterPro" id="IPR027387">
    <property type="entry name" value="Cytb/b6-like_sf"/>
</dbReference>
<accession>Q94XI5</accession>
<sequence>MTSNIRKTHPLLKIVNGAFIDLPTPSNISIWWNFGSLLGLCLIMQIMTGLFLAMHYTADVSTAFSSVAHICRDVNYGWLIRNIHANGASMFFICIYLHVARGLYYGSYLYKKTWNIGVVLLLLVMGTAFVGYVLPWGQMSFWGATVITNLLSAVPYIGDTLVQWIWGGFSVDNATLTRFFAFHFLLPFLIAGTSLIHLLFLHETGSNNPTGLNSDSDKVTFHPYYSYKDALGFMVMLVLLAFLALFMPNLLGDPENFTPANPLVTPPHIKPEWYFLFAYAILRSIPNKLGGVLALAFSILILLVVPLLHTSKQRANTFRPFSQVLFWTLIADTLILTWIGGQPVEYPFTMIGQVASILYFALFLILIPVTGWLENKFMNWNCPSSLKLKHRPCKPKIEG</sequence>
<evidence type="ECO:0000256" key="8">
    <source>
        <dbReference type="ARBA" id="ARBA00022723"/>
    </source>
</evidence>
<proteinExistence type="inferred from homology"/>
<dbReference type="GO" id="GO:0008121">
    <property type="term" value="F:quinol-cytochrome-c reductase activity"/>
    <property type="evidence" value="ECO:0007669"/>
    <property type="project" value="InterPro"/>
</dbReference>
<evidence type="ECO:0000256" key="18">
    <source>
        <dbReference type="PIRSR" id="PIRSR038885-2"/>
    </source>
</evidence>
<feature type="transmembrane region" description="Helical" evidence="19">
    <location>
        <begin position="88"/>
        <end position="108"/>
    </location>
</feature>
<dbReference type="PANTHER" id="PTHR19271:SF16">
    <property type="entry name" value="CYTOCHROME B"/>
    <property type="match status" value="1"/>
</dbReference>
<dbReference type="InterPro" id="IPR005797">
    <property type="entry name" value="Cyt_b/b6_N"/>
</dbReference>
<evidence type="ECO:0000256" key="1">
    <source>
        <dbReference type="ARBA" id="ARBA00002566"/>
    </source>
</evidence>
<feature type="binding site" description="axial binding residue" evidence="18">
    <location>
        <position position="183"/>
    </location>
    <ligand>
        <name>heme b</name>
        <dbReference type="ChEBI" id="CHEBI:60344"/>
        <label>b562</label>
    </ligand>
    <ligandPart>
        <name>Fe</name>
        <dbReference type="ChEBI" id="CHEBI:18248"/>
    </ligandPart>
</feature>
<keyword evidence="8 18" id="KW-0479">Metal-binding</keyword>
<dbReference type="GO" id="GO:0005743">
    <property type="term" value="C:mitochondrial inner membrane"/>
    <property type="evidence" value="ECO:0007669"/>
    <property type="project" value="UniProtKB-SubCell"/>
</dbReference>
<dbReference type="InterPro" id="IPR005798">
    <property type="entry name" value="Cyt_b/b6_C"/>
</dbReference>
<comment type="subcellular location">
    <subcellularLocation>
        <location evidence="2">Mitochondrion inner membrane</location>
        <topology evidence="2">Multi-pass membrane protein</topology>
    </subcellularLocation>
</comment>
<keyword evidence="14 19" id="KW-0496">Mitochondrion</keyword>
<name>Q94XI5_NEOFS</name>
<evidence type="ECO:0000259" key="20">
    <source>
        <dbReference type="PROSITE" id="PS51002"/>
    </source>
</evidence>
<dbReference type="GO" id="GO:0016491">
    <property type="term" value="F:oxidoreductase activity"/>
    <property type="evidence" value="ECO:0007669"/>
    <property type="project" value="UniProtKB-UniRule"/>
</dbReference>
<feature type="binding site" description="axial binding residue" evidence="18">
    <location>
        <position position="197"/>
    </location>
    <ligand>
        <name>heme b</name>
        <dbReference type="ChEBI" id="CHEBI:60344"/>
        <label>b566</label>
    </ligand>
    <ligandPart>
        <name>Fe</name>
        <dbReference type="ChEBI" id="CHEBI:18248"/>
    </ligandPart>
</feature>
<comment type="similarity">
    <text evidence="16 19">Belongs to the cytochrome b family.</text>
</comment>
<reference evidence="22" key="1">
    <citation type="journal article" date="2004" name="J. Mol. Evol.">
        <title>Complete mitochondrial genome sequences of the South american and the Australian lungfish: testing of the phylogenetic performance of mitochondrial data sets for phylogenetic problems in tetrapod relationships.</title>
        <authorList>
            <person name="Brinkmann H."/>
            <person name="Denk A."/>
            <person name="Zitzler J."/>
            <person name="Joss J.J."/>
            <person name="Meyer A."/>
        </authorList>
    </citation>
    <scope>NUCLEOTIDE SEQUENCE</scope>
</reference>
<feature type="transmembrane region" description="Helical" evidence="19">
    <location>
        <begin position="351"/>
        <end position="373"/>
    </location>
</feature>
<feature type="transmembrane region" description="Helical" evidence="19">
    <location>
        <begin position="114"/>
        <end position="134"/>
    </location>
</feature>
<evidence type="ECO:0000313" key="22">
    <source>
        <dbReference type="EMBL" id="AAL08601.1"/>
    </source>
</evidence>
<evidence type="ECO:0000256" key="6">
    <source>
        <dbReference type="ARBA" id="ARBA00022660"/>
    </source>
</evidence>
<gene>
    <name evidence="22" type="primary">CYTB</name>
</gene>
<feature type="transmembrane region" description="Helical" evidence="19">
    <location>
        <begin position="178"/>
        <end position="201"/>
    </location>
</feature>
<dbReference type="EMBL" id="AF302933">
    <property type="protein sequence ID" value="AAL08601.1"/>
    <property type="molecule type" value="Genomic_DNA"/>
</dbReference>
<dbReference type="CTD" id="4519"/>
<feature type="transmembrane region" description="Helical" evidence="19">
    <location>
        <begin position="230"/>
        <end position="251"/>
    </location>
</feature>
<keyword evidence="5 18" id="KW-0349">Heme</keyword>
<dbReference type="GeneID" id="803882"/>
<keyword evidence="4 19" id="KW-0813">Transport</keyword>
<dbReference type="CDD" id="cd00290">
    <property type="entry name" value="cytochrome_b_C"/>
    <property type="match status" value="1"/>
</dbReference>
<dbReference type="PROSITE" id="PS51002">
    <property type="entry name" value="CYTB_NTER"/>
    <property type="match status" value="1"/>
</dbReference>
<feature type="transmembrane region" description="Helical" evidence="19">
    <location>
        <begin position="320"/>
        <end position="339"/>
    </location>
</feature>
<geneLocation type="mitochondrion" evidence="22"/>
<dbReference type="GO" id="GO:0045275">
    <property type="term" value="C:respiratory chain complex III"/>
    <property type="evidence" value="ECO:0007669"/>
    <property type="project" value="InterPro"/>
</dbReference>
<dbReference type="Pfam" id="PF00032">
    <property type="entry name" value="Cytochrom_B_C"/>
    <property type="match status" value="1"/>
</dbReference>